<reference evidence="2 3" key="1">
    <citation type="submission" date="2018-12" db="EMBL/GenBank/DDBJ databases">
        <authorList>
            <consortium name="Pathogen Informatics"/>
        </authorList>
    </citation>
    <scope>NUCLEOTIDE SEQUENCE [LARGE SCALE GENOMIC DNA]</scope>
    <source>
        <strain evidence="2 3">NCTC12742</strain>
    </source>
</reference>
<evidence type="ECO:0000313" key="3">
    <source>
        <dbReference type="Proteomes" id="UP000272771"/>
    </source>
</evidence>
<sequence length="146" mass="16938">MNKVPFDLKPNDIIKRSELHDKFGGSRQSGISPSLKSNSVFIFTNPEHGEEHGYYDSWDKNGQVFHYSGEGQTGDQEMKRGNKAIFQHKSDNRALYVFQHTEKTGYVRYIGEFQIDELKPYSVKQEHSTNNGPKRNVFIFHLNKLK</sequence>
<dbReference type="AlphaFoldDB" id="A0A448VK84"/>
<gene>
    <name evidence="2" type="ORF">NCTC12742_00560</name>
</gene>
<evidence type="ECO:0000259" key="1">
    <source>
        <dbReference type="Pfam" id="PF26348"/>
    </source>
</evidence>
<dbReference type="EMBL" id="LR134533">
    <property type="protein sequence ID" value="VEJ50186.1"/>
    <property type="molecule type" value="Genomic_DNA"/>
</dbReference>
<feature type="domain" description="ScoMcrA-like SRA" evidence="1">
    <location>
        <begin position="14"/>
        <end position="144"/>
    </location>
</feature>
<name>A0A448VK84_9NEIS</name>
<dbReference type="InterPro" id="IPR058712">
    <property type="entry name" value="SRA_ScoMcrA"/>
</dbReference>
<proteinExistence type="predicted"/>
<dbReference type="RefSeq" id="WP_004282867.1">
    <property type="nucleotide sequence ID" value="NZ_CAUJRG010000004.1"/>
</dbReference>
<protein>
    <recommendedName>
        <fullName evidence="1">ScoMcrA-like SRA domain-containing protein</fullName>
    </recommendedName>
</protein>
<organism evidence="2 3">
    <name type="scientific">Neisseria weaveri</name>
    <dbReference type="NCBI Taxonomy" id="28091"/>
    <lineage>
        <taxon>Bacteria</taxon>
        <taxon>Pseudomonadati</taxon>
        <taxon>Pseudomonadota</taxon>
        <taxon>Betaproteobacteria</taxon>
        <taxon>Neisseriales</taxon>
        <taxon>Neisseriaceae</taxon>
        <taxon>Neisseria</taxon>
    </lineage>
</organism>
<dbReference type="Proteomes" id="UP000272771">
    <property type="component" value="Chromosome"/>
</dbReference>
<dbReference type="OrthoDB" id="9802640at2"/>
<accession>A0A448VK84</accession>
<evidence type="ECO:0000313" key="2">
    <source>
        <dbReference type="EMBL" id="VEJ50186.1"/>
    </source>
</evidence>
<keyword evidence="3" id="KW-1185">Reference proteome</keyword>
<dbReference type="Pfam" id="PF26348">
    <property type="entry name" value="SRA_ScoMcrA"/>
    <property type="match status" value="1"/>
</dbReference>